<name>A0ABT9VNR6_9BACI</name>
<evidence type="ECO:0000313" key="2">
    <source>
        <dbReference type="Proteomes" id="UP001225646"/>
    </source>
</evidence>
<reference evidence="1 2" key="1">
    <citation type="submission" date="2023-07" db="EMBL/GenBank/DDBJ databases">
        <title>Genomic Encyclopedia of Type Strains, Phase IV (KMG-IV): sequencing the most valuable type-strain genomes for metagenomic binning, comparative biology and taxonomic classification.</title>
        <authorList>
            <person name="Goeker M."/>
        </authorList>
    </citation>
    <scope>NUCLEOTIDE SEQUENCE [LARGE SCALE GENOMIC DNA]</scope>
    <source>
        <strain evidence="1 2">DSM 19092</strain>
    </source>
</reference>
<dbReference type="EMBL" id="JAUSTR010000005">
    <property type="protein sequence ID" value="MDQ0162623.1"/>
    <property type="molecule type" value="Genomic_DNA"/>
</dbReference>
<proteinExistence type="predicted"/>
<accession>A0ABT9VNR6</accession>
<sequence length="145" mass="16526">MFYSLRMAERKDLEVMKQFVGKAGISTEGFEQIIDQFVLLESDEQNIVGCLGMELIGQDGLLRSLVISDQLNQAHLAALLKSIDALKERKKVRSVYLMTNKQTSIEFLEILGFRQINVDQLPEHLSNCQHVKQTLQSDHATFMVK</sequence>
<comment type="caution">
    <text evidence="1">The sequence shown here is derived from an EMBL/GenBank/DDBJ whole genome shotgun (WGS) entry which is preliminary data.</text>
</comment>
<protein>
    <submittedName>
        <fullName evidence="1">N-acetylglutamate synthase-like GNAT family acetyltransferase</fullName>
    </submittedName>
</protein>
<gene>
    <name evidence="1" type="ORF">J2S06_001700</name>
</gene>
<organism evidence="1 2">
    <name type="scientific">Aeribacillus alveayuensis</name>
    <dbReference type="NCBI Taxonomy" id="279215"/>
    <lineage>
        <taxon>Bacteria</taxon>
        <taxon>Bacillati</taxon>
        <taxon>Bacillota</taxon>
        <taxon>Bacilli</taxon>
        <taxon>Bacillales</taxon>
        <taxon>Bacillaceae</taxon>
        <taxon>Aeribacillus</taxon>
    </lineage>
</organism>
<dbReference type="RefSeq" id="WP_044894368.1">
    <property type="nucleotide sequence ID" value="NZ_JAUSTR010000005.1"/>
</dbReference>
<keyword evidence="2" id="KW-1185">Reference proteome</keyword>
<dbReference type="Proteomes" id="UP001225646">
    <property type="component" value="Unassembled WGS sequence"/>
</dbReference>
<evidence type="ECO:0000313" key="1">
    <source>
        <dbReference type="EMBL" id="MDQ0162623.1"/>
    </source>
</evidence>
<dbReference type="Gene3D" id="3.40.630.30">
    <property type="match status" value="1"/>
</dbReference>